<dbReference type="AlphaFoldDB" id="A0A091BFU0"/>
<keyword evidence="4" id="KW-1185">Reference proteome</keyword>
<sequence length="518" mass="55880">MRQGRLFLDLTPAAAARRPSLLLRLLPAAVSAATVVVALAALAPVPAQARGVATVIERVPVSDPADATTELEPVFAAETLLPPELLSGPGWRVDPEVPIRGHQARFTIRSRWGDVEADSVALLAVRVREMPALARLDESGIARVIADAAVDRAGEPVRDLQAIATSPVASVTGLPQGVGRWFSEKWQTLRERTRRLGDRGHELVMDNDDAWEDPAGPLGAAGDEEDDPSRGWWQRRGRDVVREGKRQAAFPDARRQLAARLGVDPDTGNRLLGDRLDQLAWAEASGRLATGEALRLLGGDAIAVAGHAADVNRFVLQPPPREVRRETLAALTPHCADDRLLRTFVHAGAWTPALQQEFVAIYLRLQPGEGCEALLETALLAGDEPQARFVIDSLRLLAAHVGADATGGRLLPQGALLAWESAQGELVLPLAVDWLAWTPEIRRWFELPAIDRRPHRLLLLSGGISDTAARELTGRGWSLVTAMPYEGAPPYLRPFSPQPVATRAEAPPPESPADGAGR</sequence>
<keyword evidence="2" id="KW-1133">Transmembrane helix</keyword>
<accession>A0A091BFU0</accession>
<proteinExistence type="predicted"/>
<dbReference type="OrthoDB" id="179504at2"/>
<keyword evidence="2" id="KW-0472">Membrane</keyword>
<dbReference type="EMBL" id="AWXU01000031">
    <property type="protein sequence ID" value="KFN49674.1"/>
    <property type="molecule type" value="Genomic_DNA"/>
</dbReference>
<evidence type="ECO:0000256" key="1">
    <source>
        <dbReference type="SAM" id="MobiDB-lite"/>
    </source>
</evidence>
<keyword evidence="2" id="KW-0812">Transmembrane</keyword>
<dbReference type="STRING" id="1121013.GCA_000426365_00049"/>
<reference evidence="3 4" key="1">
    <citation type="submission" date="2013-09" db="EMBL/GenBank/DDBJ databases">
        <title>Genome sequencing of Arenimonas composti.</title>
        <authorList>
            <person name="Chen F."/>
            <person name="Wang G."/>
        </authorList>
    </citation>
    <scope>NUCLEOTIDE SEQUENCE [LARGE SCALE GENOMIC DNA]</scope>
    <source>
        <strain evidence="3 4">TR7-09</strain>
    </source>
</reference>
<protein>
    <submittedName>
        <fullName evidence="3">Uncharacterized protein</fullName>
    </submittedName>
</protein>
<feature type="region of interest" description="Disordered" evidence="1">
    <location>
        <begin position="207"/>
        <end position="232"/>
    </location>
</feature>
<feature type="region of interest" description="Disordered" evidence="1">
    <location>
        <begin position="494"/>
        <end position="518"/>
    </location>
</feature>
<comment type="caution">
    <text evidence="3">The sequence shown here is derived from an EMBL/GenBank/DDBJ whole genome shotgun (WGS) entry which is preliminary data.</text>
</comment>
<evidence type="ECO:0000256" key="2">
    <source>
        <dbReference type="SAM" id="Phobius"/>
    </source>
</evidence>
<feature type="transmembrane region" description="Helical" evidence="2">
    <location>
        <begin position="21"/>
        <end position="43"/>
    </location>
</feature>
<evidence type="ECO:0000313" key="3">
    <source>
        <dbReference type="EMBL" id="KFN49674.1"/>
    </source>
</evidence>
<evidence type="ECO:0000313" key="4">
    <source>
        <dbReference type="Proteomes" id="UP000029391"/>
    </source>
</evidence>
<dbReference type="RefSeq" id="WP_026815639.1">
    <property type="nucleotide sequence ID" value="NZ_AUFF01000001.1"/>
</dbReference>
<name>A0A091BFU0_9GAMM</name>
<dbReference type="Proteomes" id="UP000029391">
    <property type="component" value="Unassembled WGS sequence"/>
</dbReference>
<dbReference type="eggNOG" id="ENOG502ZYXK">
    <property type="taxonomic scope" value="Bacteria"/>
</dbReference>
<organism evidence="3 4">
    <name type="scientific">Arenimonas composti TR7-09 = DSM 18010</name>
    <dbReference type="NCBI Taxonomy" id="1121013"/>
    <lineage>
        <taxon>Bacteria</taxon>
        <taxon>Pseudomonadati</taxon>
        <taxon>Pseudomonadota</taxon>
        <taxon>Gammaproteobacteria</taxon>
        <taxon>Lysobacterales</taxon>
        <taxon>Lysobacteraceae</taxon>
        <taxon>Arenimonas</taxon>
    </lineage>
</organism>
<gene>
    <name evidence="3" type="ORF">P873_09915</name>
</gene>